<dbReference type="EMBL" id="CP097478">
    <property type="protein sequence ID" value="USS93803.1"/>
    <property type="molecule type" value="Genomic_DNA"/>
</dbReference>
<proteinExistence type="predicted"/>
<keyword evidence="3" id="KW-1185">Reference proteome</keyword>
<feature type="transmembrane region" description="Helical" evidence="1">
    <location>
        <begin position="16"/>
        <end position="38"/>
    </location>
</feature>
<keyword evidence="1" id="KW-1133">Transmembrane helix</keyword>
<organism evidence="2 3">
    <name type="scientific">Fructilactobacillus ixorae</name>
    <dbReference type="NCBI Taxonomy" id="1750535"/>
    <lineage>
        <taxon>Bacteria</taxon>
        <taxon>Bacillati</taxon>
        <taxon>Bacillota</taxon>
        <taxon>Bacilli</taxon>
        <taxon>Lactobacillales</taxon>
        <taxon>Lactobacillaceae</taxon>
        <taxon>Fructilactobacillus</taxon>
    </lineage>
</organism>
<name>A0ABY5C6N8_9LACO</name>
<evidence type="ECO:0000313" key="2">
    <source>
        <dbReference type="EMBL" id="USS93803.1"/>
    </source>
</evidence>
<dbReference type="Proteomes" id="UP001057532">
    <property type="component" value="Chromosome"/>
</dbReference>
<reference evidence="2" key="1">
    <citation type="submission" date="2022-05" db="EMBL/GenBank/DDBJ databases">
        <authorList>
            <person name="Oliphant S.A."/>
            <person name="Watson-Haigh N.S."/>
            <person name="Sumby K.M."/>
            <person name="Gardner J.M."/>
            <person name="Jiranek V."/>
        </authorList>
    </citation>
    <scope>NUCLEOTIDE SEQUENCE</scope>
    <source>
        <strain evidence="2">Ru20-1</strain>
    </source>
</reference>
<accession>A0ABY5C6N8</accession>
<dbReference type="RefSeq" id="WP_252780681.1">
    <property type="nucleotide sequence ID" value="NZ_CP097478.1"/>
</dbReference>
<keyword evidence="1" id="KW-0472">Membrane</keyword>
<gene>
    <name evidence="2" type="ORF">M8332_02905</name>
</gene>
<evidence type="ECO:0000256" key="1">
    <source>
        <dbReference type="SAM" id="Phobius"/>
    </source>
</evidence>
<sequence length="56" mass="6051">MKNPTSKNTPLLVESLVVGGLGLCLQAVALTGLTYWSLTHATNKQPSKKVTERKNL</sequence>
<protein>
    <submittedName>
        <fullName evidence="2">Uncharacterized protein</fullName>
    </submittedName>
</protein>
<evidence type="ECO:0000313" key="3">
    <source>
        <dbReference type="Proteomes" id="UP001057532"/>
    </source>
</evidence>
<keyword evidence="1" id="KW-0812">Transmembrane</keyword>